<feature type="transmembrane region" description="Helical" evidence="2">
    <location>
        <begin position="324"/>
        <end position="344"/>
    </location>
</feature>
<proteinExistence type="inferred from homology"/>
<keyword evidence="4" id="KW-1185">Reference proteome</keyword>
<evidence type="ECO:0000313" key="3">
    <source>
        <dbReference type="EMBL" id="MFC3702877.1"/>
    </source>
</evidence>
<feature type="transmembrane region" description="Helical" evidence="2">
    <location>
        <begin position="154"/>
        <end position="177"/>
    </location>
</feature>
<dbReference type="Gene3D" id="1.20.1250.20">
    <property type="entry name" value="MFS general substrate transporter like domains"/>
    <property type="match status" value="1"/>
</dbReference>
<dbReference type="InterPro" id="IPR036259">
    <property type="entry name" value="MFS_trans_sf"/>
</dbReference>
<dbReference type="PANTHER" id="PTHR11328:SF24">
    <property type="entry name" value="MAJOR FACILITATOR SUPERFAMILY (MFS) PROFILE DOMAIN-CONTAINING PROTEIN"/>
    <property type="match status" value="1"/>
</dbReference>
<dbReference type="InterPro" id="IPR039672">
    <property type="entry name" value="MFS_2"/>
</dbReference>
<evidence type="ECO:0000313" key="4">
    <source>
        <dbReference type="Proteomes" id="UP001595710"/>
    </source>
</evidence>
<feature type="transmembrane region" description="Helical" evidence="2">
    <location>
        <begin position="38"/>
        <end position="59"/>
    </location>
</feature>
<feature type="transmembrane region" description="Helical" evidence="2">
    <location>
        <begin position="409"/>
        <end position="433"/>
    </location>
</feature>
<sequence length="445" mass="48398">MSTRLTTSIRIAYGASDLGVNILVIASILITFTYLTTVLGVDAGIAGTLLLAAKVWDVISDPIIGRLSDQTQSKYGRRLPWMAIGSVLMGLGFAGMFLAPFSNSPATVQGVYFVIALMITYTAFTMVGVPYGAMTPELTNDYDERSSLTAWRMTFGSVGLLIGGAGAPLLVSIFGGGLEGHRIMGLVFIPLITLPTLITVFFLRNVPLKQATPEKLSFKEQWALVKQNKPFVKLALTYLVQAGMMAQVTAGLLLACAYIFEAQDANALLTQLYPVFVLSTVLSLPFWLKVAKKTSKPFAFVWGGIVFTLGAGSMYFMSAATVNLGFIVMMIIGFGYSAYMIFPWSMMADAITHAKTYTDKSLEGLFNGWWTALQKVGIALGPFIIGWMLQLSGYQSSTDGSFPPQSEEALYALRLSISIIPAVVFALTLIIIYRWPLKREDLTNA</sequence>
<evidence type="ECO:0000256" key="1">
    <source>
        <dbReference type="ARBA" id="ARBA00009617"/>
    </source>
</evidence>
<keyword evidence="2" id="KW-0812">Transmembrane</keyword>
<dbReference type="Proteomes" id="UP001595710">
    <property type="component" value="Unassembled WGS sequence"/>
</dbReference>
<dbReference type="RefSeq" id="WP_377363416.1">
    <property type="nucleotide sequence ID" value="NZ_JBHRYN010000060.1"/>
</dbReference>
<feature type="transmembrane region" description="Helical" evidence="2">
    <location>
        <begin position="79"/>
        <end position="99"/>
    </location>
</feature>
<feature type="transmembrane region" description="Helical" evidence="2">
    <location>
        <begin position="111"/>
        <end position="133"/>
    </location>
</feature>
<dbReference type="CDD" id="cd17332">
    <property type="entry name" value="MFS_MelB_like"/>
    <property type="match status" value="1"/>
</dbReference>
<comment type="similarity">
    <text evidence="1">Belongs to the sodium:galactoside symporter (TC 2.A.2) family.</text>
</comment>
<dbReference type="EMBL" id="JBHRYN010000060">
    <property type="protein sequence ID" value="MFC3702877.1"/>
    <property type="molecule type" value="Genomic_DNA"/>
</dbReference>
<feature type="transmembrane region" description="Helical" evidence="2">
    <location>
        <begin position="365"/>
        <end position="389"/>
    </location>
</feature>
<evidence type="ECO:0000256" key="2">
    <source>
        <dbReference type="SAM" id="Phobius"/>
    </source>
</evidence>
<gene>
    <name evidence="3" type="ORF">ACFOND_14675</name>
</gene>
<feature type="transmembrane region" description="Helical" evidence="2">
    <location>
        <begin position="272"/>
        <end position="291"/>
    </location>
</feature>
<accession>A0ABV7WV76</accession>
<reference evidence="4" key="1">
    <citation type="journal article" date="2019" name="Int. J. Syst. Evol. Microbiol.">
        <title>The Global Catalogue of Microorganisms (GCM) 10K type strain sequencing project: providing services to taxonomists for standard genome sequencing and annotation.</title>
        <authorList>
            <consortium name="The Broad Institute Genomics Platform"/>
            <consortium name="The Broad Institute Genome Sequencing Center for Infectious Disease"/>
            <person name="Wu L."/>
            <person name="Ma J."/>
        </authorList>
    </citation>
    <scope>NUCLEOTIDE SEQUENCE [LARGE SCALE GENOMIC DNA]</scope>
    <source>
        <strain evidence="4">CECT 8288</strain>
    </source>
</reference>
<feature type="transmembrane region" description="Helical" evidence="2">
    <location>
        <begin position="12"/>
        <end position="32"/>
    </location>
</feature>
<keyword evidence="2" id="KW-0472">Membrane</keyword>
<protein>
    <submittedName>
        <fullName evidence="3">MFS transporter</fullName>
    </submittedName>
</protein>
<dbReference type="SUPFAM" id="SSF103473">
    <property type="entry name" value="MFS general substrate transporter"/>
    <property type="match status" value="1"/>
</dbReference>
<organism evidence="3 4">
    <name type="scientific">Reinekea marina</name>
    <dbReference type="NCBI Taxonomy" id="1310421"/>
    <lineage>
        <taxon>Bacteria</taxon>
        <taxon>Pseudomonadati</taxon>
        <taxon>Pseudomonadota</taxon>
        <taxon>Gammaproteobacteria</taxon>
        <taxon>Oceanospirillales</taxon>
        <taxon>Saccharospirillaceae</taxon>
        <taxon>Reinekea</taxon>
    </lineage>
</organism>
<feature type="transmembrane region" description="Helical" evidence="2">
    <location>
        <begin position="183"/>
        <end position="203"/>
    </location>
</feature>
<feature type="transmembrane region" description="Helical" evidence="2">
    <location>
        <begin position="236"/>
        <end position="260"/>
    </location>
</feature>
<feature type="transmembrane region" description="Helical" evidence="2">
    <location>
        <begin position="298"/>
        <end position="318"/>
    </location>
</feature>
<dbReference type="Pfam" id="PF13347">
    <property type="entry name" value="MFS_2"/>
    <property type="match status" value="1"/>
</dbReference>
<comment type="caution">
    <text evidence="3">The sequence shown here is derived from an EMBL/GenBank/DDBJ whole genome shotgun (WGS) entry which is preliminary data.</text>
</comment>
<keyword evidence="2" id="KW-1133">Transmembrane helix</keyword>
<name>A0ABV7WV76_9GAMM</name>
<dbReference type="PANTHER" id="PTHR11328">
    <property type="entry name" value="MAJOR FACILITATOR SUPERFAMILY DOMAIN-CONTAINING PROTEIN"/>
    <property type="match status" value="1"/>
</dbReference>